<dbReference type="InterPro" id="IPR001597">
    <property type="entry name" value="ArAA_b-elim_lyase/Thr_aldolase"/>
</dbReference>
<name>A0A3B9H414_9PROT</name>
<evidence type="ECO:0000256" key="4">
    <source>
        <dbReference type="ARBA" id="ARBA00022898"/>
    </source>
</evidence>
<gene>
    <name evidence="6" type="ORF">DCG58_19925</name>
</gene>
<feature type="domain" description="Aromatic amino acid beta-eliminating lyase/threonine aldolase" evidence="5">
    <location>
        <begin position="3"/>
        <end position="153"/>
    </location>
</feature>
<comment type="subunit">
    <text evidence="3">Homotetramer.</text>
</comment>
<proteinExistence type="inferred from homology"/>
<evidence type="ECO:0000256" key="1">
    <source>
        <dbReference type="ARBA" id="ARBA00001933"/>
    </source>
</evidence>
<evidence type="ECO:0000313" key="7">
    <source>
        <dbReference type="Proteomes" id="UP000259610"/>
    </source>
</evidence>
<dbReference type="PANTHER" id="PTHR48097">
    <property type="entry name" value="L-THREONINE ALDOLASE-RELATED"/>
    <property type="match status" value="1"/>
</dbReference>
<dbReference type="SUPFAM" id="SSF53383">
    <property type="entry name" value="PLP-dependent transferases"/>
    <property type="match status" value="1"/>
</dbReference>
<dbReference type="GO" id="GO:0016829">
    <property type="term" value="F:lyase activity"/>
    <property type="evidence" value="ECO:0007669"/>
    <property type="project" value="InterPro"/>
</dbReference>
<dbReference type="AlphaFoldDB" id="A0A3B9H414"/>
<dbReference type="EMBL" id="DMAN01000453">
    <property type="protein sequence ID" value="HAE29433.1"/>
    <property type="molecule type" value="Genomic_DNA"/>
</dbReference>
<dbReference type="PANTHER" id="PTHR48097:SF5">
    <property type="entry name" value="LOW SPECIFICITY L-THREONINE ALDOLASE"/>
    <property type="match status" value="1"/>
</dbReference>
<protein>
    <submittedName>
        <fullName evidence="6">Threonine aldolase</fullName>
    </submittedName>
</protein>
<comment type="similarity">
    <text evidence="2">Belongs to the threonine aldolase family.</text>
</comment>
<dbReference type="GO" id="GO:0006520">
    <property type="term" value="P:amino acid metabolic process"/>
    <property type="evidence" value="ECO:0007669"/>
    <property type="project" value="InterPro"/>
</dbReference>
<dbReference type="InterPro" id="IPR015421">
    <property type="entry name" value="PyrdxlP-dep_Trfase_major"/>
</dbReference>
<evidence type="ECO:0000259" key="5">
    <source>
        <dbReference type="Pfam" id="PF01212"/>
    </source>
</evidence>
<accession>A0A3B9H414</accession>
<keyword evidence="4" id="KW-0663">Pyridoxal phosphate</keyword>
<evidence type="ECO:0000313" key="6">
    <source>
        <dbReference type="EMBL" id="HAE29433.1"/>
    </source>
</evidence>
<dbReference type="Pfam" id="PF01212">
    <property type="entry name" value="Beta_elim_lyase"/>
    <property type="match status" value="1"/>
</dbReference>
<organism evidence="6 7">
    <name type="scientific">Hyphomonas adhaerens</name>
    <dbReference type="NCBI Taxonomy" id="81029"/>
    <lineage>
        <taxon>Bacteria</taxon>
        <taxon>Pseudomonadati</taxon>
        <taxon>Pseudomonadota</taxon>
        <taxon>Alphaproteobacteria</taxon>
        <taxon>Hyphomonadales</taxon>
        <taxon>Hyphomonadaceae</taxon>
        <taxon>Hyphomonas</taxon>
    </lineage>
</organism>
<comment type="caution">
    <text evidence="6">The sequence shown here is derived from an EMBL/GenBank/DDBJ whole genome shotgun (WGS) entry which is preliminary data.</text>
</comment>
<reference evidence="6 7" key="1">
    <citation type="journal article" date="2018" name="Nat. Biotechnol.">
        <title>A standardized bacterial taxonomy based on genome phylogeny substantially revises the tree of life.</title>
        <authorList>
            <person name="Parks D.H."/>
            <person name="Chuvochina M."/>
            <person name="Waite D.W."/>
            <person name="Rinke C."/>
            <person name="Skarshewski A."/>
            <person name="Chaumeil P.A."/>
            <person name="Hugenholtz P."/>
        </authorList>
    </citation>
    <scope>NUCLEOTIDE SEQUENCE [LARGE SCALE GENOMIC DNA]</scope>
    <source>
        <strain evidence="6">UBA8733</strain>
    </source>
</reference>
<dbReference type="InterPro" id="IPR015424">
    <property type="entry name" value="PyrdxlP-dep_Trfase"/>
</dbReference>
<dbReference type="Proteomes" id="UP000259610">
    <property type="component" value="Unassembled WGS sequence"/>
</dbReference>
<sequence length="154" mass="16174">MNFTSDTSAPAHPAVIEALASVNIGMEASYGGDSVTAGLREKLAALFETEEFEFWLTASGTASNALALSCFCSSIGAVLCHEEAHIARDERGAPEFFSGGGKLQLLTGFGARIDREALETALGQINPSFVHETPAEVLSLTNLTECGTAYRAAE</sequence>
<comment type="cofactor">
    <cofactor evidence="1">
        <name>pyridoxal 5'-phosphate</name>
        <dbReference type="ChEBI" id="CHEBI:597326"/>
    </cofactor>
</comment>
<dbReference type="Gene3D" id="3.40.640.10">
    <property type="entry name" value="Type I PLP-dependent aspartate aminotransferase-like (Major domain)"/>
    <property type="match status" value="1"/>
</dbReference>
<evidence type="ECO:0000256" key="3">
    <source>
        <dbReference type="ARBA" id="ARBA00011881"/>
    </source>
</evidence>
<evidence type="ECO:0000256" key="2">
    <source>
        <dbReference type="ARBA" id="ARBA00006966"/>
    </source>
</evidence>
<feature type="non-terminal residue" evidence="6">
    <location>
        <position position="154"/>
    </location>
</feature>